<accession>A0A6J6NST4</accession>
<name>A0A6J6NST4_9ZZZZ</name>
<evidence type="ECO:0000313" key="2">
    <source>
        <dbReference type="EMBL" id="CAB4689790.1"/>
    </source>
</evidence>
<reference evidence="2" key="1">
    <citation type="submission" date="2020-05" db="EMBL/GenBank/DDBJ databases">
        <authorList>
            <person name="Chiriac C."/>
            <person name="Salcher M."/>
            <person name="Ghai R."/>
            <person name="Kavagutti S V."/>
        </authorList>
    </citation>
    <scope>NUCLEOTIDE SEQUENCE</scope>
</reference>
<feature type="transmembrane region" description="Helical" evidence="1">
    <location>
        <begin position="20"/>
        <end position="37"/>
    </location>
</feature>
<keyword evidence="1" id="KW-0812">Transmembrane</keyword>
<proteinExistence type="predicted"/>
<dbReference type="AlphaFoldDB" id="A0A6J6NST4"/>
<gene>
    <name evidence="2" type="ORF">UFOPK2362_00904</name>
</gene>
<organism evidence="2">
    <name type="scientific">freshwater metagenome</name>
    <dbReference type="NCBI Taxonomy" id="449393"/>
    <lineage>
        <taxon>unclassified sequences</taxon>
        <taxon>metagenomes</taxon>
        <taxon>ecological metagenomes</taxon>
    </lineage>
</organism>
<keyword evidence="1" id="KW-1133">Transmembrane helix</keyword>
<keyword evidence="1" id="KW-0472">Membrane</keyword>
<feature type="transmembrane region" description="Helical" evidence="1">
    <location>
        <begin position="49"/>
        <end position="69"/>
    </location>
</feature>
<protein>
    <submittedName>
        <fullName evidence="2">Unannotated protein</fullName>
    </submittedName>
</protein>
<dbReference type="EMBL" id="CAEZXI010000118">
    <property type="protein sequence ID" value="CAB4689790.1"/>
    <property type="molecule type" value="Genomic_DNA"/>
</dbReference>
<sequence>MDEKALIKLWNGMRSQIINAQMAPALVLTALVALASFDKFADASDATKFLAVGVAAITGILSMMSQYAAVREGQAVLVDLKNVKSKSELGKQIAASGDFLKISAAAIIGFGFAVFALVVWSILG</sequence>
<feature type="transmembrane region" description="Helical" evidence="1">
    <location>
        <begin position="102"/>
        <end position="123"/>
    </location>
</feature>
<evidence type="ECO:0000256" key="1">
    <source>
        <dbReference type="SAM" id="Phobius"/>
    </source>
</evidence>